<feature type="domain" description="PucR C-terminal helix-turn-helix" evidence="2">
    <location>
        <begin position="280"/>
        <end position="336"/>
    </location>
</feature>
<dbReference type="EMBL" id="JAPQES010000003">
    <property type="protein sequence ID" value="MCY6370931.1"/>
    <property type="molecule type" value="Genomic_DNA"/>
</dbReference>
<dbReference type="Gene3D" id="1.10.10.2840">
    <property type="entry name" value="PucR C-terminal helix-turn-helix domain"/>
    <property type="match status" value="1"/>
</dbReference>
<proteinExistence type="inferred from homology"/>
<comment type="similarity">
    <text evidence="1">Belongs to the CdaR family.</text>
</comment>
<dbReference type="InterPro" id="IPR025736">
    <property type="entry name" value="PucR_C-HTH_dom"/>
</dbReference>
<evidence type="ECO:0000256" key="1">
    <source>
        <dbReference type="ARBA" id="ARBA00006754"/>
    </source>
</evidence>
<evidence type="ECO:0000259" key="2">
    <source>
        <dbReference type="Pfam" id="PF13556"/>
    </source>
</evidence>
<sequence length="343" mass="40204">MNSNKIKRIFNKLKTIIDTEITLMDESGYIIESTDNEKIGNYDNNFKNVDLRKNLCQIGDYTYYFFNFVDGKKNVFSIKGKSEETKKLVEIIGIFLNADFNDVSQSELLRNLLINGIEDGDLEHLNKKFYIKPQTTMRALVIEVKENVMKELENLICHIYPNELYTKISNNLFCFVEKCSKDNDQYFIQIYDAIYSELFYEPKIGVGTVVDNIKDLSTSYKKAVKSIKLGKLFFQDRNIYYCKDFGLPTLINNMDIKSLEELYKDMNYNNIDEILSDSELVTTAIKFFQNNLNISVTAKQLFIHRNTLIYRLNKILKISGYDLRVFEDSINFKVAMFIHNYIK</sequence>
<organism evidence="4 5">
    <name type="scientific">Clostridium ganghwense</name>
    <dbReference type="NCBI Taxonomy" id="312089"/>
    <lineage>
        <taxon>Bacteria</taxon>
        <taxon>Bacillati</taxon>
        <taxon>Bacillota</taxon>
        <taxon>Clostridia</taxon>
        <taxon>Eubacteriales</taxon>
        <taxon>Clostridiaceae</taxon>
        <taxon>Clostridium</taxon>
    </lineage>
</organism>
<dbReference type="Proteomes" id="UP001079657">
    <property type="component" value="Unassembled WGS sequence"/>
</dbReference>
<dbReference type="PANTHER" id="PTHR33744">
    <property type="entry name" value="CARBOHYDRATE DIACID REGULATOR"/>
    <property type="match status" value="1"/>
</dbReference>
<keyword evidence="5" id="KW-1185">Reference proteome</keyword>
<gene>
    <name evidence="4" type="ORF">OXH55_09840</name>
</gene>
<name>A0ABT4CRT3_9CLOT</name>
<dbReference type="InterPro" id="IPR051448">
    <property type="entry name" value="CdaR-like_regulators"/>
</dbReference>
<dbReference type="Pfam" id="PF13556">
    <property type="entry name" value="HTH_30"/>
    <property type="match status" value="1"/>
</dbReference>
<dbReference type="InterPro" id="IPR009057">
    <property type="entry name" value="Homeodomain-like_sf"/>
</dbReference>
<dbReference type="RefSeq" id="WP_268049773.1">
    <property type="nucleotide sequence ID" value="NZ_JAPQES010000003.1"/>
</dbReference>
<dbReference type="InterPro" id="IPR042070">
    <property type="entry name" value="PucR_C-HTH_sf"/>
</dbReference>
<evidence type="ECO:0000313" key="5">
    <source>
        <dbReference type="Proteomes" id="UP001079657"/>
    </source>
</evidence>
<evidence type="ECO:0000313" key="4">
    <source>
        <dbReference type="EMBL" id="MCY6370931.1"/>
    </source>
</evidence>
<accession>A0ABT4CRT3</accession>
<feature type="domain" description="CdaR GGDEF-like" evidence="3">
    <location>
        <begin position="121"/>
        <end position="228"/>
    </location>
</feature>
<comment type="caution">
    <text evidence="4">The sequence shown here is derived from an EMBL/GenBank/DDBJ whole genome shotgun (WGS) entry which is preliminary data.</text>
</comment>
<dbReference type="PANTHER" id="PTHR33744:SF15">
    <property type="entry name" value="CARBOHYDRATE DIACID REGULATOR"/>
    <property type="match status" value="1"/>
</dbReference>
<dbReference type="Pfam" id="PF17853">
    <property type="entry name" value="GGDEF_2"/>
    <property type="match status" value="1"/>
</dbReference>
<dbReference type="InterPro" id="IPR041522">
    <property type="entry name" value="CdaR_GGDEF"/>
</dbReference>
<reference evidence="4" key="1">
    <citation type="submission" date="2022-12" db="EMBL/GenBank/DDBJ databases">
        <authorList>
            <person name="Wang J."/>
        </authorList>
    </citation>
    <scope>NUCLEOTIDE SEQUENCE</scope>
    <source>
        <strain evidence="4">HY-42-06</strain>
    </source>
</reference>
<dbReference type="SUPFAM" id="SSF46689">
    <property type="entry name" value="Homeodomain-like"/>
    <property type="match status" value="1"/>
</dbReference>
<evidence type="ECO:0000259" key="3">
    <source>
        <dbReference type="Pfam" id="PF17853"/>
    </source>
</evidence>
<protein>
    <submittedName>
        <fullName evidence="4">Helix-turn-helix domain-containing protein</fullName>
    </submittedName>
</protein>